<dbReference type="SUPFAM" id="SSF88723">
    <property type="entry name" value="PIN domain-like"/>
    <property type="match status" value="1"/>
</dbReference>
<dbReference type="PANTHER" id="PTHR11081:SF70">
    <property type="entry name" value="FLAP ENDONUCLEASE GEN HOMOLOG 1"/>
    <property type="match status" value="1"/>
</dbReference>
<evidence type="ECO:0000256" key="1">
    <source>
        <dbReference type="ARBA" id="ARBA00022722"/>
    </source>
</evidence>
<dbReference type="SMART" id="SM00485">
    <property type="entry name" value="XPGN"/>
    <property type="match status" value="1"/>
</dbReference>
<feature type="domain" description="XPG N-terminal" evidence="5">
    <location>
        <begin position="1"/>
        <end position="93"/>
    </location>
</feature>
<dbReference type="EMBL" id="AP028917">
    <property type="protein sequence ID" value="BES98735.1"/>
    <property type="molecule type" value="Genomic_DNA"/>
</dbReference>
<dbReference type="InterPro" id="IPR006086">
    <property type="entry name" value="XPG-I_dom"/>
</dbReference>
<dbReference type="InterPro" id="IPR006085">
    <property type="entry name" value="XPG_DNA_repair_N"/>
</dbReference>
<dbReference type="Pfam" id="PF00867">
    <property type="entry name" value="XPG_I"/>
    <property type="match status" value="1"/>
</dbReference>
<evidence type="ECO:0000259" key="4">
    <source>
        <dbReference type="SMART" id="SM00484"/>
    </source>
</evidence>
<dbReference type="SMART" id="SM00484">
    <property type="entry name" value="XPGI"/>
    <property type="match status" value="1"/>
</dbReference>
<keyword evidence="3" id="KW-0539">Nucleus</keyword>
<keyword evidence="2" id="KW-0378">Hydrolase</keyword>
<dbReference type="Proteomes" id="UP001307889">
    <property type="component" value="Chromosome 9"/>
</dbReference>
<reference evidence="6 7" key="1">
    <citation type="submission" date="2023-09" db="EMBL/GenBank/DDBJ databases">
        <title>Nesidiocoris tenuis whole genome shotgun sequence.</title>
        <authorList>
            <person name="Shibata T."/>
            <person name="Shimoda M."/>
            <person name="Kobayashi T."/>
            <person name="Uehara T."/>
        </authorList>
    </citation>
    <scope>NUCLEOTIDE SEQUENCE [LARGE SCALE GENOMIC DNA]</scope>
    <source>
        <strain evidence="6 7">Japan</strain>
    </source>
</reference>
<dbReference type="InterPro" id="IPR029060">
    <property type="entry name" value="PIN-like_dom_sf"/>
</dbReference>
<dbReference type="Gene3D" id="3.40.50.1010">
    <property type="entry name" value="5'-nuclease"/>
    <property type="match status" value="1"/>
</dbReference>
<proteinExistence type="predicted"/>
<dbReference type="PANTHER" id="PTHR11081">
    <property type="entry name" value="FLAP ENDONUCLEASE FAMILY MEMBER"/>
    <property type="match status" value="1"/>
</dbReference>
<sequence length="402" mass="45206">MGVKDLWTVLSPICEKKSLWELEGSSIAIDLSAWICDSQSISSPQINMYLRNLFFRTCYLLLLGVKPVFVLEGDAPELKADAIRKRLKARNPKNKPVKETDVKRACARTRLKGLQKQCVELLSYLGIQCVKATGEAEALCAHLNAEGVVAGVVTQDSDVFLYGAKEVYRNFQLSPHYACDAYRSTVIEEKLGLSRTKLIGFSILAGSDYNDGINNVGRTTILKYLNSIQDNQVFQKFLEWRNGCYFDTVSNAKFMTSDMRLEMSIKAKALKDDDFPYLDVIAEYTSNPQVPTFSYEWSKPNLPAFVSFAVRKLAWEEDYAAKKILPLLGRWQMLNPGHPSDFSVAAILRNGQGKNSSRYKVAWNLHDIETHEEKELVAASYPHLVAAFEGKLKINFGLVQGS</sequence>
<dbReference type="SUPFAM" id="SSF47807">
    <property type="entry name" value="5' to 3' exonuclease, C-terminal subdomain"/>
    <property type="match status" value="1"/>
</dbReference>
<evidence type="ECO:0000256" key="3">
    <source>
        <dbReference type="ARBA" id="ARBA00023242"/>
    </source>
</evidence>
<protein>
    <submittedName>
        <fullName evidence="6">Maternal protein exuperantia</fullName>
    </submittedName>
</protein>
<feature type="domain" description="XPG-I" evidence="4">
    <location>
        <begin position="123"/>
        <end position="193"/>
    </location>
</feature>
<dbReference type="InterPro" id="IPR036279">
    <property type="entry name" value="5-3_exonuclease_C_sf"/>
</dbReference>
<dbReference type="InterPro" id="IPR006084">
    <property type="entry name" value="XPG/Rad2"/>
</dbReference>
<keyword evidence="1" id="KW-0540">Nuclease</keyword>
<organism evidence="6 7">
    <name type="scientific">Nesidiocoris tenuis</name>
    <dbReference type="NCBI Taxonomy" id="355587"/>
    <lineage>
        <taxon>Eukaryota</taxon>
        <taxon>Metazoa</taxon>
        <taxon>Ecdysozoa</taxon>
        <taxon>Arthropoda</taxon>
        <taxon>Hexapoda</taxon>
        <taxon>Insecta</taxon>
        <taxon>Pterygota</taxon>
        <taxon>Neoptera</taxon>
        <taxon>Paraneoptera</taxon>
        <taxon>Hemiptera</taxon>
        <taxon>Heteroptera</taxon>
        <taxon>Panheteroptera</taxon>
        <taxon>Cimicomorpha</taxon>
        <taxon>Miridae</taxon>
        <taxon>Dicyphina</taxon>
        <taxon>Nesidiocoris</taxon>
    </lineage>
</organism>
<evidence type="ECO:0000256" key="2">
    <source>
        <dbReference type="ARBA" id="ARBA00022801"/>
    </source>
</evidence>
<name>A0ABN7B2W2_9HEMI</name>
<evidence type="ECO:0000259" key="5">
    <source>
        <dbReference type="SMART" id="SM00485"/>
    </source>
</evidence>
<dbReference type="CDD" id="cd09869">
    <property type="entry name" value="PIN_GEN1"/>
    <property type="match status" value="1"/>
</dbReference>
<dbReference type="Pfam" id="PF00752">
    <property type="entry name" value="XPG_N"/>
    <property type="match status" value="1"/>
</dbReference>
<dbReference type="PRINTS" id="PR00853">
    <property type="entry name" value="XPGRADSUPER"/>
</dbReference>
<keyword evidence="7" id="KW-1185">Reference proteome</keyword>
<gene>
    <name evidence="6" type="ORF">NTJ_11550</name>
</gene>
<evidence type="ECO:0000313" key="6">
    <source>
        <dbReference type="EMBL" id="BES98735.1"/>
    </source>
</evidence>
<evidence type="ECO:0000313" key="7">
    <source>
        <dbReference type="Proteomes" id="UP001307889"/>
    </source>
</evidence>
<accession>A0ABN7B2W2</accession>
<dbReference type="Gene3D" id="1.10.150.20">
    <property type="entry name" value="5' to 3' exonuclease, C-terminal subdomain"/>
    <property type="match status" value="1"/>
</dbReference>